<organism evidence="2 3">
    <name type="scientific">Plakobranchus ocellatus</name>
    <dbReference type="NCBI Taxonomy" id="259542"/>
    <lineage>
        <taxon>Eukaryota</taxon>
        <taxon>Metazoa</taxon>
        <taxon>Spiralia</taxon>
        <taxon>Lophotrochozoa</taxon>
        <taxon>Mollusca</taxon>
        <taxon>Gastropoda</taxon>
        <taxon>Heterobranchia</taxon>
        <taxon>Euthyneura</taxon>
        <taxon>Panpulmonata</taxon>
        <taxon>Sacoglossa</taxon>
        <taxon>Placobranchoidea</taxon>
        <taxon>Plakobranchidae</taxon>
        <taxon>Plakobranchus</taxon>
    </lineage>
</organism>
<name>A0AAV3Y2M5_9GAST</name>
<reference evidence="2 3" key="1">
    <citation type="journal article" date="2021" name="Elife">
        <title>Chloroplast acquisition without the gene transfer in kleptoplastic sea slugs, Plakobranchus ocellatus.</title>
        <authorList>
            <person name="Maeda T."/>
            <person name="Takahashi S."/>
            <person name="Yoshida T."/>
            <person name="Shimamura S."/>
            <person name="Takaki Y."/>
            <person name="Nagai Y."/>
            <person name="Toyoda A."/>
            <person name="Suzuki Y."/>
            <person name="Arimoto A."/>
            <person name="Ishii H."/>
            <person name="Satoh N."/>
            <person name="Nishiyama T."/>
            <person name="Hasebe M."/>
            <person name="Maruyama T."/>
            <person name="Minagawa J."/>
            <person name="Obokata J."/>
            <person name="Shigenobu S."/>
        </authorList>
    </citation>
    <scope>NUCLEOTIDE SEQUENCE [LARGE SCALE GENOMIC DNA]</scope>
</reference>
<sequence>MTVRWYVKLAIHLVQTSVLNGWTLYKHRGGKNDFLKFTRNIVANLILRNGVIPTLENENLTRLTGLHFMYEIPPTAGKLRPQKRCKVCYKERTRRDTRFYCPSWPSEPGLCLGQCFKLYHTFLA</sequence>
<evidence type="ECO:0000313" key="2">
    <source>
        <dbReference type="EMBL" id="GFN76268.1"/>
    </source>
</evidence>
<feature type="domain" description="PiggyBac transposable element-derived protein 4 C-terminal zinc-finger" evidence="1">
    <location>
        <begin position="79"/>
        <end position="120"/>
    </location>
</feature>
<protein>
    <submittedName>
        <fullName evidence="2">PiggyBac transposase uribo2</fullName>
    </submittedName>
</protein>
<evidence type="ECO:0000259" key="1">
    <source>
        <dbReference type="Pfam" id="PF13842"/>
    </source>
</evidence>
<dbReference type="Proteomes" id="UP000735302">
    <property type="component" value="Unassembled WGS sequence"/>
</dbReference>
<keyword evidence="3" id="KW-1185">Reference proteome</keyword>
<dbReference type="Pfam" id="PF13842">
    <property type="entry name" value="zf-Tnp_2"/>
    <property type="match status" value="1"/>
</dbReference>
<dbReference type="EMBL" id="BLXT01000370">
    <property type="protein sequence ID" value="GFN76268.1"/>
    <property type="molecule type" value="Genomic_DNA"/>
</dbReference>
<gene>
    <name evidence="2" type="ORF">PoB_000277400</name>
</gene>
<dbReference type="AlphaFoldDB" id="A0AAV3Y2M5"/>
<accession>A0AAV3Y2M5</accession>
<evidence type="ECO:0000313" key="3">
    <source>
        <dbReference type="Proteomes" id="UP000735302"/>
    </source>
</evidence>
<dbReference type="InterPro" id="IPR032718">
    <property type="entry name" value="PGBD4_Znf_C"/>
</dbReference>
<comment type="caution">
    <text evidence="2">The sequence shown here is derived from an EMBL/GenBank/DDBJ whole genome shotgun (WGS) entry which is preliminary data.</text>
</comment>
<proteinExistence type="predicted"/>